<name>A0A1H6C1I8_9HYPH</name>
<protein>
    <submittedName>
        <fullName evidence="1">Uncharacterized protein</fullName>
    </submittedName>
</protein>
<proteinExistence type="predicted"/>
<dbReference type="EMBL" id="FNUY01000008">
    <property type="protein sequence ID" value="SEG66821.1"/>
    <property type="molecule type" value="Genomic_DNA"/>
</dbReference>
<organism evidence="1 2">
    <name type="scientific">Bosea lathyri</name>
    <dbReference type="NCBI Taxonomy" id="1036778"/>
    <lineage>
        <taxon>Bacteria</taxon>
        <taxon>Pseudomonadati</taxon>
        <taxon>Pseudomonadota</taxon>
        <taxon>Alphaproteobacteria</taxon>
        <taxon>Hyphomicrobiales</taxon>
        <taxon>Boseaceae</taxon>
        <taxon>Bosea</taxon>
    </lineage>
</organism>
<dbReference type="AlphaFoldDB" id="A0A1H6C1I8"/>
<sequence>MPLFSSQQLAINRRAVRVRYNALACKRAGDRMMAALARLGALVEKANFNPDQPRAPGPGPGAGQWIYVEGYAQGRQPGIGHNEGPPLIEPPDIPKQEPADKASRLAKAKEVAKWLAMFGARRIPQVAVALAAIEAATWLHKELPSIRSNLDEPKTMEELIAGAREARPGYHRHHIVEQTQAERDGYPRSIIDGLDNVASVPIYKHREISAWYQKANPEFGGLSPRQYLLGKDWSERARIGQLSLRKFGVLKL</sequence>
<dbReference type="OrthoDB" id="7917007at2"/>
<reference evidence="1 2" key="1">
    <citation type="submission" date="2016-10" db="EMBL/GenBank/DDBJ databases">
        <authorList>
            <person name="de Groot N.N."/>
        </authorList>
    </citation>
    <scope>NUCLEOTIDE SEQUENCE [LARGE SCALE GENOMIC DNA]</scope>
    <source>
        <strain evidence="1 2">DSM 26656</strain>
    </source>
</reference>
<dbReference type="RefSeq" id="WP_146071441.1">
    <property type="nucleotide sequence ID" value="NZ_FNUY01000008.1"/>
</dbReference>
<accession>A0A1H6C1I8</accession>
<dbReference type="Proteomes" id="UP000236743">
    <property type="component" value="Unassembled WGS sequence"/>
</dbReference>
<evidence type="ECO:0000313" key="2">
    <source>
        <dbReference type="Proteomes" id="UP000236743"/>
    </source>
</evidence>
<evidence type="ECO:0000313" key="1">
    <source>
        <dbReference type="EMBL" id="SEG66821.1"/>
    </source>
</evidence>
<keyword evidence="2" id="KW-1185">Reference proteome</keyword>
<gene>
    <name evidence="1" type="ORF">SAMN04488115_108302</name>
</gene>